<comment type="caution">
    <text evidence="4">The sequence shown here is derived from an EMBL/GenBank/DDBJ whole genome shotgun (WGS) entry which is preliminary data.</text>
</comment>
<protein>
    <recommendedName>
        <fullName evidence="3">Carbohydrate kinase PfkB domain-containing protein</fullName>
    </recommendedName>
</protein>
<organism evidence="4 5">
    <name type="scientific">Fistulifera solaris</name>
    <name type="common">Oleaginous diatom</name>
    <dbReference type="NCBI Taxonomy" id="1519565"/>
    <lineage>
        <taxon>Eukaryota</taxon>
        <taxon>Sar</taxon>
        <taxon>Stramenopiles</taxon>
        <taxon>Ochrophyta</taxon>
        <taxon>Bacillariophyta</taxon>
        <taxon>Bacillariophyceae</taxon>
        <taxon>Bacillariophycidae</taxon>
        <taxon>Naviculales</taxon>
        <taxon>Naviculaceae</taxon>
        <taxon>Fistulifera</taxon>
    </lineage>
</organism>
<dbReference type="Proteomes" id="UP000198406">
    <property type="component" value="Unassembled WGS sequence"/>
</dbReference>
<keyword evidence="5" id="KW-1185">Reference proteome</keyword>
<feature type="domain" description="Carbohydrate kinase PfkB" evidence="3">
    <location>
        <begin position="33"/>
        <end position="349"/>
    </location>
</feature>
<dbReference type="InterPro" id="IPR029056">
    <property type="entry name" value="Ribokinase-like"/>
</dbReference>
<accession>A0A1Z5J7K5</accession>
<proteinExistence type="predicted"/>
<dbReference type="AlphaFoldDB" id="A0A1Z5J7K5"/>
<dbReference type="Gene3D" id="3.40.1190.20">
    <property type="match status" value="1"/>
</dbReference>
<evidence type="ECO:0000313" key="5">
    <source>
        <dbReference type="Proteomes" id="UP000198406"/>
    </source>
</evidence>
<name>A0A1Z5J7K5_FISSO</name>
<evidence type="ECO:0000259" key="3">
    <source>
        <dbReference type="Pfam" id="PF00294"/>
    </source>
</evidence>
<dbReference type="PANTHER" id="PTHR10584">
    <property type="entry name" value="SUGAR KINASE"/>
    <property type="match status" value="1"/>
</dbReference>
<dbReference type="OrthoDB" id="204058at2759"/>
<dbReference type="PROSITE" id="PS00584">
    <property type="entry name" value="PFKB_KINASES_2"/>
    <property type="match status" value="1"/>
</dbReference>
<dbReference type="EMBL" id="BDSP01000013">
    <property type="protein sequence ID" value="GAX09974.1"/>
    <property type="molecule type" value="Genomic_DNA"/>
</dbReference>
<dbReference type="InParanoid" id="A0A1Z5J7K5"/>
<evidence type="ECO:0000256" key="1">
    <source>
        <dbReference type="ARBA" id="ARBA00022679"/>
    </source>
</evidence>
<dbReference type="Pfam" id="PF00294">
    <property type="entry name" value="PfkB"/>
    <property type="match status" value="1"/>
</dbReference>
<evidence type="ECO:0000256" key="2">
    <source>
        <dbReference type="ARBA" id="ARBA00022777"/>
    </source>
</evidence>
<gene>
    <name evidence="4" type="ORF">FisN_11Lh035</name>
</gene>
<dbReference type="PANTHER" id="PTHR10584:SF166">
    <property type="entry name" value="RIBOKINASE"/>
    <property type="match status" value="1"/>
</dbReference>
<evidence type="ECO:0000313" key="4">
    <source>
        <dbReference type="EMBL" id="GAX09974.1"/>
    </source>
</evidence>
<reference evidence="4 5" key="1">
    <citation type="journal article" date="2015" name="Plant Cell">
        <title>Oil accumulation by the oleaginous diatom Fistulifera solaris as revealed by the genome and transcriptome.</title>
        <authorList>
            <person name="Tanaka T."/>
            <person name="Maeda Y."/>
            <person name="Veluchamy A."/>
            <person name="Tanaka M."/>
            <person name="Abida H."/>
            <person name="Marechal E."/>
            <person name="Bowler C."/>
            <person name="Muto M."/>
            <person name="Sunaga Y."/>
            <person name="Tanaka M."/>
            <person name="Yoshino T."/>
            <person name="Taniguchi T."/>
            <person name="Fukuda Y."/>
            <person name="Nemoto M."/>
            <person name="Matsumoto M."/>
            <person name="Wong P.S."/>
            <person name="Aburatani S."/>
            <person name="Fujibuchi W."/>
        </authorList>
    </citation>
    <scope>NUCLEOTIDE SEQUENCE [LARGE SCALE GENOMIC DNA]</scope>
    <source>
        <strain evidence="4 5">JPCC DA0580</strain>
    </source>
</reference>
<dbReference type="InterPro" id="IPR011611">
    <property type="entry name" value="PfkB_dom"/>
</dbReference>
<dbReference type="GO" id="GO:0016301">
    <property type="term" value="F:kinase activity"/>
    <property type="evidence" value="ECO:0007669"/>
    <property type="project" value="UniProtKB-KW"/>
</dbReference>
<keyword evidence="2" id="KW-0418">Kinase</keyword>
<keyword evidence="1" id="KW-0808">Transferase</keyword>
<dbReference type="SUPFAM" id="SSF53613">
    <property type="entry name" value="Ribokinase-like"/>
    <property type="match status" value="1"/>
</dbReference>
<dbReference type="InterPro" id="IPR002173">
    <property type="entry name" value="Carboh/pur_kinase_PfkB_CS"/>
</dbReference>
<sequence length="369" mass="40728">MPHRFLHILGDAFVDHFCFLDGDWPEKGGDALLTQPIRSYAGGSSVNTATHYQSLVTQSSTTTTPAPLKLHTVLNEHDSFGQLLLEHAQQHNFALINCRRPSDTASTGHCIAIVSKGERTFMTHPGCVHHFTAKDVSIEPIIQHDGDVHIHVAGYFNITGFWHGTLRDLLQTIRSERTKQYPLYSTTISLVTQHDVSNQWDGGIDEVVSCLDFIIVNELEANRIMQRGRKDESIPPCNYDPLPDWLSFWSPLNPKACIVVTRGSEGAVAFRNGTVLASLRPAVPVQLVDPTGAGDAFAAGFLYGIWSEHDNDSNKTNHQNVLSAQDIANGLQWGCAVGTASVKVRGASVPCHIESIREIYQKQMENIQL</sequence>